<reference evidence="2" key="1">
    <citation type="journal article" date="2014" name="Sci. Data">
        <title>Genomes of diverse isolates of the marine cyanobacterium Prochlorococcus.</title>
        <authorList>
            <person name="Biller S."/>
            <person name="Berube P."/>
            <person name="Thompson J."/>
            <person name="Kelly L."/>
            <person name="Roggensack S."/>
            <person name="Awad L."/>
            <person name="Roache-Johnson K."/>
            <person name="Ding H."/>
            <person name="Giovannoni S.J."/>
            <person name="Moore L.R."/>
            <person name="Chisholm S.W."/>
        </authorList>
    </citation>
    <scope>NUCLEOTIDE SEQUENCE [LARGE SCALE GENOMIC DNA]</scope>
    <source>
        <strain evidence="2">PAC1</strain>
    </source>
</reference>
<protein>
    <submittedName>
        <fullName evidence="1">Uncharacterized protein</fullName>
    </submittedName>
</protein>
<evidence type="ECO:0000313" key="2">
    <source>
        <dbReference type="Proteomes" id="UP000030392"/>
    </source>
</evidence>
<name>A0A0A2C881_PROMR</name>
<evidence type="ECO:0000313" key="1">
    <source>
        <dbReference type="EMBL" id="KGG21762.1"/>
    </source>
</evidence>
<dbReference type="AlphaFoldDB" id="A0A0A2C881"/>
<proteinExistence type="predicted"/>
<organism evidence="1 2">
    <name type="scientific">Prochlorococcus marinus str. PAC1</name>
    <dbReference type="NCBI Taxonomy" id="59924"/>
    <lineage>
        <taxon>Bacteria</taxon>
        <taxon>Bacillati</taxon>
        <taxon>Cyanobacteriota</taxon>
        <taxon>Cyanophyceae</taxon>
        <taxon>Synechococcales</taxon>
        <taxon>Prochlorococcaceae</taxon>
        <taxon>Prochlorococcus</taxon>
    </lineage>
</organism>
<comment type="caution">
    <text evidence="1">The sequence shown here is derived from an EMBL/GenBank/DDBJ whole genome shotgun (WGS) entry which is preliminary data.</text>
</comment>
<dbReference type="EMBL" id="JNAX01000005">
    <property type="protein sequence ID" value="KGG21762.1"/>
    <property type="molecule type" value="Genomic_DNA"/>
</dbReference>
<sequence>MMLDLRKNHLALFWQPKTTKQKLKGHKQKVKNCSTFAKMINQKTECINSD</sequence>
<accession>A0A0A2C881</accession>
<dbReference type="Proteomes" id="UP000030392">
    <property type="component" value="Unassembled WGS sequence"/>
</dbReference>
<gene>
    <name evidence="1" type="ORF">EV03_0502</name>
</gene>